<proteinExistence type="predicted"/>
<organism evidence="3 4">
    <name type="scientific">Gossypium arboreum</name>
    <name type="common">Tree cotton</name>
    <name type="synonym">Gossypium nanking</name>
    <dbReference type="NCBI Taxonomy" id="29729"/>
    <lineage>
        <taxon>Eukaryota</taxon>
        <taxon>Viridiplantae</taxon>
        <taxon>Streptophyta</taxon>
        <taxon>Embryophyta</taxon>
        <taxon>Tracheophyta</taxon>
        <taxon>Spermatophyta</taxon>
        <taxon>Magnoliopsida</taxon>
        <taxon>eudicotyledons</taxon>
        <taxon>Gunneridae</taxon>
        <taxon>Pentapetalae</taxon>
        <taxon>rosids</taxon>
        <taxon>malvids</taxon>
        <taxon>Malvales</taxon>
        <taxon>Malvaceae</taxon>
        <taxon>Malvoideae</taxon>
        <taxon>Gossypium</taxon>
    </lineage>
</organism>
<reference evidence="3 4" key="1">
    <citation type="submission" date="2023-03" db="EMBL/GenBank/DDBJ databases">
        <title>WGS of Gossypium arboreum.</title>
        <authorList>
            <person name="Yu D."/>
        </authorList>
    </citation>
    <scope>NUCLEOTIDE SEQUENCE [LARGE SCALE GENOMIC DNA]</scope>
    <source>
        <tissue evidence="3">Leaf</tissue>
    </source>
</reference>
<keyword evidence="4" id="KW-1185">Reference proteome</keyword>
<accession>A0ABR0R0K9</accession>
<feature type="domain" description="DUF4283" evidence="1">
    <location>
        <begin position="1"/>
        <end position="62"/>
    </location>
</feature>
<evidence type="ECO:0000313" key="3">
    <source>
        <dbReference type="EMBL" id="KAK5844682.1"/>
    </source>
</evidence>
<dbReference type="EMBL" id="JARKNE010000001">
    <property type="protein sequence ID" value="KAK5844682.1"/>
    <property type="molecule type" value="Genomic_DNA"/>
</dbReference>
<dbReference type="InterPro" id="IPR040256">
    <property type="entry name" value="At4g02000-like"/>
</dbReference>
<evidence type="ECO:0008006" key="5">
    <source>
        <dbReference type="Google" id="ProtNLM"/>
    </source>
</evidence>
<sequence>MKSTMANLWHPVRGVQIQDLKEKRFLFQFFHAIDMDRVLKGSPWTFNNHLLILHPLQWGEDPLKIPLIFSPFWVQIHTIPMGFFYENLARQLRYFLGKFMEYDNSDLGKGKRNFMRIRVQWDVRHTLKRKKQVCFLGNCSYVRFKYERMTLFCFYYGRVGHSDSFCEAKMALGVEVAVMGKDLSLRAQSKRALAMNSI</sequence>
<dbReference type="Pfam" id="PF14392">
    <property type="entry name" value="zf-CCHC_4"/>
    <property type="match status" value="1"/>
</dbReference>
<evidence type="ECO:0000259" key="1">
    <source>
        <dbReference type="Pfam" id="PF14111"/>
    </source>
</evidence>
<dbReference type="InterPro" id="IPR025558">
    <property type="entry name" value="DUF4283"/>
</dbReference>
<dbReference type="PANTHER" id="PTHR31286">
    <property type="entry name" value="GLYCINE-RICH CELL WALL STRUCTURAL PROTEIN 1.8-LIKE"/>
    <property type="match status" value="1"/>
</dbReference>
<dbReference type="InterPro" id="IPR025836">
    <property type="entry name" value="Zn_knuckle_CX2CX4HX4C"/>
</dbReference>
<comment type="caution">
    <text evidence="3">The sequence shown here is derived from an EMBL/GenBank/DDBJ whole genome shotgun (WGS) entry which is preliminary data.</text>
</comment>
<gene>
    <name evidence="3" type="ORF">PVK06_000823</name>
</gene>
<dbReference type="Pfam" id="PF14111">
    <property type="entry name" value="DUF4283"/>
    <property type="match status" value="1"/>
</dbReference>
<evidence type="ECO:0000259" key="2">
    <source>
        <dbReference type="Pfam" id="PF14392"/>
    </source>
</evidence>
<protein>
    <recommendedName>
        <fullName evidence="5">DUF4283 domain-containing protein</fullName>
    </recommendedName>
</protein>
<dbReference type="PANTHER" id="PTHR31286:SF153">
    <property type="entry name" value="DUF4283 DOMAIN PROTEIN"/>
    <property type="match status" value="1"/>
</dbReference>
<name>A0ABR0R0K9_GOSAR</name>
<dbReference type="Proteomes" id="UP001358586">
    <property type="component" value="Chromosome 1"/>
</dbReference>
<feature type="domain" description="Zinc knuckle CX2CX4HX4C" evidence="2">
    <location>
        <begin position="121"/>
        <end position="167"/>
    </location>
</feature>
<evidence type="ECO:0000313" key="4">
    <source>
        <dbReference type="Proteomes" id="UP001358586"/>
    </source>
</evidence>